<feature type="region of interest" description="Disordered" evidence="1">
    <location>
        <begin position="1"/>
        <end position="62"/>
    </location>
</feature>
<feature type="compositionally biased region" description="Basic residues" evidence="1">
    <location>
        <begin position="138"/>
        <end position="154"/>
    </location>
</feature>
<feature type="region of interest" description="Disordered" evidence="1">
    <location>
        <begin position="79"/>
        <end position="165"/>
    </location>
</feature>
<dbReference type="AlphaFoldDB" id="A0A1S7SDV6"/>
<evidence type="ECO:0000313" key="2">
    <source>
        <dbReference type="EMBL" id="CUX67470.1"/>
    </source>
</evidence>
<evidence type="ECO:0000256" key="1">
    <source>
        <dbReference type="SAM" id="MobiDB-lite"/>
    </source>
</evidence>
<dbReference type="Proteomes" id="UP000191897">
    <property type="component" value="Unassembled WGS sequence"/>
</dbReference>
<evidence type="ECO:0000313" key="3">
    <source>
        <dbReference type="Proteomes" id="UP000191897"/>
    </source>
</evidence>
<name>A0A1S7SDV6_AGRTU</name>
<accession>A0A1S7SDV6</accession>
<feature type="compositionally biased region" description="Basic and acidic residues" evidence="1">
    <location>
        <begin position="42"/>
        <end position="56"/>
    </location>
</feature>
<dbReference type="EMBL" id="FBWC01000041">
    <property type="protein sequence ID" value="CUX67470.1"/>
    <property type="molecule type" value="Genomic_DNA"/>
</dbReference>
<sequence>MPPYSKTAQKSQTKQCKDGRIFTLRPMARSPVAPSPAASQDLRTKPHIDPWKDASSHPEPWARQSFHVQEFCRLAPFRYHPTPGSSDDPRVWTGRSLSPRNAGPASTRSAPSKPAPDAHSGSPPAALQSGSAVVGPRRSCRRSHGSHQSRHTFNRHIAGNPHHNVRADLQRQDRTNRLRQRRRQNIHKLARLCRNRQRHKCRLGIAALRQARHSRKRQGQNALAHLPAPQGKLVRNNVMTARDINNTNTRLKAFRHDPRLHIIRPTPVSAARLDNFVAAHKSIICHANLQLVLETFSHTQQASKYSQSNGAETALTELLLHRDPQPGTGPQVHLQQSGRRCASSVRSIP</sequence>
<organism evidence="2 3">
    <name type="scientific">Agrobacterium tumefaciens str. Kerr 14</name>
    <dbReference type="NCBI Taxonomy" id="1183424"/>
    <lineage>
        <taxon>Bacteria</taxon>
        <taxon>Pseudomonadati</taxon>
        <taxon>Pseudomonadota</taxon>
        <taxon>Alphaproteobacteria</taxon>
        <taxon>Hyphomicrobiales</taxon>
        <taxon>Rhizobiaceae</taxon>
        <taxon>Rhizobium/Agrobacterium group</taxon>
        <taxon>Agrobacterium</taxon>
        <taxon>Agrobacterium tumefaciens complex</taxon>
    </lineage>
</organism>
<proteinExistence type="predicted"/>
<gene>
    <name evidence="2" type="ORF">AGR4C_pb20145</name>
</gene>
<feature type="compositionally biased region" description="Polar residues" evidence="1">
    <location>
        <begin position="95"/>
        <end position="110"/>
    </location>
</feature>
<protein>
    <submittedName>
        <fullName evidence="2">Uncharacterized protein</fullName>
    </submittedName>
</protein>
<feature type="compositionally biased region" description="Polar residues" evidence="1">
    <location>
        <begin position="1"/>
        <end position="14"/>
    </location>
</feature>
<feature type="compositionally biased region" description="Low complexity" evidence="1">
    <location>
        <begin position="30"/>
        <end position="39"/>
    </location>
</feature>
<feature type="compositionally biased region" description="Polar residues" evidence="1">
    <location>
        <begin position="333"/>
        <end position="349"/>
    </location>
</feature>
<reference evidence="2 3" key="1">
    <citation type="submission" date="2016-01" db="EMBL/GenBank/DDBJ databases">
        <authorList>
            <person name="Oliw E.H."/>
        </authorList>
    </citation>
    <scope>NUCLEOTIDE SEQUENCE [LARGE SCALE GENOMIC DNA]</scope>
    <source>
        <strain evidence="2 3">Kerr 14</strain>
    </source>
</reference>
<feature type="region of interest" description="Disordered" evidence="1">
    <location>
        <begin position="323"/>
        <end position="349"/>
    </location>
</feature>